<dbReference type="EMBL" id="HG739136">
    <property type="protein sequence ID" value="CDP11169.1"/>
    <property type="molecule type" value="Genomic_DNA"/>
</dbReference>
<organism evidence="2 3">
    <name type="scientific">Coffea canephora</name>
    <name type="common">Robusta coffee</name>
    <dbReference type="NCBI Taxonomy" id="49390"/>
    <lineage>
        <taxon>Eukaryota</taxon>
        <taxon>Viridiplantae</taxon>
        <taxon>Streptophyta</taxon>
        <taxon>Embryophyta</taxon>
        <taxon>Tracheophyta</taxon>
        <taxon>Spermatophyta</taxon>
        <taxon>Magnoliopsida</taxon>
        <taxon>eudicotyledons</taxon>
        <taxon>Gunneridae</taxon>
        <taxon>Pentapetalae</taxon>
        <taxon>asterids</taxon>
        <taxon>lamiids</taxon>
        <taxon>Gentianales</taxon>
        <taxon>Rubiaceae</taxon>
        <taxon>Ixoroideae</taxon>
        <taxon>Gardenieae complex</taxon>
        <taxon>Bertiereae - Coffeeae clade</taxon>
        <taxon>Coffeeae</taxon>
        <taxon>Coffea</taxon>
    </lineage>
</organism>
<dbReference type="Proteomes" id="UP000295252">
    <property type="component" value="Chromosome V"/>
</dbReference>
<proteinExistence type="predicted"/>
<sequence length="139" mass="15563">MSSILFSHSNLLLFILSSHCLSNIKSSSRLLLSRSSISFSMVSHSRILCFLSFSLDISLSSLSFSLSCHFMSRSCSISMRRRSLLNLSRSLSASRCSNWVSISLSCPNWFARNLHAFFSNPFETFLFFLVSEPVGSVPS</sequence>
<feature type="signal peptide" evidence="1">
    <location>
        <begin position="1"/>
        <end position="20"/>
    </location>
</feature>
<feature type="chain" id="PRO_5001655153" evidence="1">
    <location>
        <begin position="21"/>
        <end position="139"/>
    </location>
</feature>
<dbReference type="InParanoid" id="A0A068USF4"/>
<keyword evidence="3" id="KW-1185">Reference proteome</keyword>
<protein>
    <submittedName>
        <fullName evidence="2">Uncharacterized protein</fullName>
    </submittedName>
</protein>
<evidence type="ECO:0000313" key="2">
    <source>
        <dbReference type="EMBL" id="CDP11169.1"/>
    </source>
</evidence>
<evidence type="ECO:0000256" key="1">
    <source>
        <dbReference type="SAM" id="SignalP"/>
    </source>
</evidence>
<evidence type="ECO:0000313" key="3">
    <source>
        <dbReference type="Proteomes" id="UP000295252"/>
    </source>
</evidence>
<dbReference type="AlphaFoldDB" id="A0A068USF4"/>
<dbReference type="Gramene" id="CDP11169">
    <property type="protein sequence ID" value="CDP11169"/>
    <property type="gene ID" value="GSCOC_T00033240001"/>
</dbReference>
<accession>A0A068USF4</accession>
<name>A0A068USF4_COFCA</name>
<reference evidence="3" key="1">
    <citation type="journal article" date="2014" name="Science">
        <title>The coffee genome provides insight into the convergent evolution of caffeine biosynthesis.</title>
        <authorList>
            <person name="Denoeud F."/>
            <person name="Carretero-Paulet L."/>
            <person name="Dereeper A."/>
            <person name="Droc G."/>
            <person name="Guyot R."/>
            <person name="Pietrella M."/>
            <person name="Zheng C."/>
            <person name="Alberti A."/>
            <person name="Anthony F."/>
            <person name="Aprea G."/>
            <person name="Aury J.M."/>
            <person name="Bento P."/>
            <person name="Bernard M."/>
            <person name="Bocs S."/>
            <person name="Campa C."/>
            <person name="Cenci A."/>
            <person name="Combes M.C."/>
            <person name="Crouzillat D."/>
            <person name="Da Silva C."/>
            <person name="Daddiego L."/>
            <person name="De Bellis F."/>
            <person name="Dussert S."/>
            <person name="Garsmeur O."/>
            <person name="Gayraud T."/>
            <person name="Guignon V."/>
            <person name="Jahn K."/>
            <person name="Jamilloux V."/>
            <person name="Joet T."/>
            <person name="Labadie K."/>
            <person name="Lan T."/>
            <person name="Leclercq J."/>
            <person name="Lepelley M."/>
            <person name="Leroy T."/>
            <person name="Li L.T."/>
            <person name="Librado P."/>
            <person name="Lopez L."/>
            <person name="Munoz A."/>
            <person name="Noel B."/>
            <person name="Pallavicini A."/>
            <person name="Perrotta G."/>
            <person name="Poncet V."/>
            <person name="Pot D."/>
            <person name="Priyono X."/>
            <person name="Rigoreau M."/>
            <person name="Rouard M."/>
            <person name="Rozas J."/>
            <person name="Tranchant-Dubreuil C."/>
            <person name="VanBuren R."/>
            <person name="Zhang Q."/>
            <person name="Andrade A.C."/>
            <person name="Argout X."/>
            <person name="Bertrand B."/>
            <person name="de Kochko A."/>
            <person name="Graziosi G."/>
            <person name="Henry R.J."/>
            <person name="Jayarama X."/>
            <person name="Ming R."/>
            <person name="Nagai C."/>
            <person name="Rounsley S."/>
            <person name="Sankoff D."/>
            <person name="Giuliano G."/>
            <person name="Albert V.A."/>
            <person name="Wincker P."/>
            <person name="Lashermes P."/>
        </authorList>
    </citation>
    <scope>NUCLEOTIDE SEQUENCE [LARGE SCALE GENOMIC DNA]</scope>
    <source>
        <strain evidence="3">cv. DH200-94</strain>
    </source>
</reference>
<keyword evidence="1" id="KW-0732">Signal</keyword>
<gene>
    <name evidence="2" type="ORF">GSCOC_T00033240001</name>
</gene>